<keyword evidence="15" id="KW-0411">Iron-sulfur</keyword>
<dbReference type="PROSITE" id="PS51296">
    <property type="entry name" value="RIESKE"/>
    <property type="match status" value="1"/>
</dbReference>
<evidence type="ECO:0000256" key="5">
    <source>
        <dbReference type="ARBA" id="ARBA00022660"/>
    </source>
</evidence>
<dbReference type="InterPro" id="IPR017941">
    <property type="entry name" value="Rieske_2Fe-2S"/>
</dbReference>
<keyword evidence="25" id="KW-1185">Reference proteome</keyword>
<evidence type="ECO:0000256" key="16">
    <source>
        <dbReference type="ARBA" id="ARBA00023128"/>
    </source>
</evidence>
<evidence type="ECO:0000256" key="6">
    <source>
        <dbReference type="ARBA" id="ARBA00022692"/>
    </source>
</evidence>
<dbReference type="GO" id="GO:0051537">
    <property type="term" value="F:2 iron, 2 sulfur cluster binding"/>
    <property type="evidence" value="ECO:0007669"/>
    <property type="project" value="UniProtKB-KW"/>
</dbReference>
<keyword evidence="14" id="KW-0408">Iron</keyword>
<dbReference type="CDD" id="cd03470">
    <property type="entry name" value="Rieske_cytochrome_bc1"/>
    <property type="match status" value="1"/>
</dbReference>
<evidence type="ECO:0000313" key="24">
    <source>
        <dbReference type="EMBL" id="SCU99195.1"/>
    </source>
</evidence>
<evidence type="ECO:0000256" key="12">
    <source>
        <dbReference type="ARBA" id="ARBA00022982"/>
    </source>
</evidence>
<dbReference type="Proteomes" id="UP000190274">
    <property type="component" value="Chromosome H"/>
</dbReference>
<dbReference type="InterPro" id="IPR037008">
    <property type="entry name" value="bc1_Rieske_TM_sf"/>
</dbReference>
<keyword evidence="5 22" id="KW-0679">Respiratory chain</keyword>
<dbReference type="EC" id="7.1.1.8" evidence="3 21"/>
<dbReference type="InterPro" id="IPR006317">
    <property type="entry name" value="Ubiquinol_cyt_c_Rdtase_Fe-S-su"/>
</dbReference>
<dbReference type="InterPro" id="IPR004192">
    <property type="entry name" value="Rieske_TM"/>
</dbReference>
<protein>
    <recommendedName>
        <fullName evidence="20 21">Cytochrome b-c1 complex subunit Rieske, mitochondrial</fullName>
        <ecNumber evidence="3 21">7.1.1.8</ecNumber>
    </recommendedName>
</protein>
<reference evidence="24 25" key="1">
    <citation type="submission" date="2016-03" db="EMBL/GenBank/DDBJ databases">
        <authorList>
            <person name="Devillers H."/>
        </authorList>
    </citation>
    <scope>NUCLEOTIDE SEQUENCE [LARGE SCALE GENOMIC DNA]</scope>
    <source>
        <strain evidence="24">CBS 10888</strain>
    </source>
</reference>
<dbReference type="SUPFAM" id="SSF81502">
    <property type="entry name" value="ISP transmembrane anchor"/>
    <property type="match status" value="1"/>
</dbReference>
<keyword evidence="18" id="KW-1015">Disulfide bond</keyword>
<evidence type="ECO:0000256" key="21">
    <source>
        <dbReference type="RuleBase" id="RU004494"/>
    </source>
</evidence>
<evidence type="ECO:0000256" key="22">
    <source>
        <dbReference type="RuleBase" id="RU004495"/>
    </source>
</evidence>
<keyword evidence="13" id="KW-1133">Transmembrane helix</keyword>
<keyword evidence="12 21" id="KW-0249">Electron transport</keyword>
<dbReference type="InterPro" id="IPR036922">
    <property type="entry name" value="Rieske_2Fe-2S_sf"/>
</dbReference>
<evidence type="ECO:0000256" key="19">
    <source>
        <dbReference type="ARBA" id="ARBA00029351"/>
    </source>
</evidence>
<feature type="domain" description="Rieske" evidence="23">
    <location>
        <begin position="119"/>
        <end position="213"/>
    </location>
</feature>
<comment type="subcellular location">
    <subcellularLocation>
        <location evidence="1">Mitochondrion inner membrane</location>
        <topology evidence="1">Single-pass membrane protein</topology>
    </subcellularLocation>
</comment>
<gene>
    <name evidence="24" type="ORF">LADA_0H18162G</name>
</gene>
<dbReference type="NCBIfam" id="TIGR01416">
    <property type="entry name" value="Rieske_proteo"/>
    <property type="match status" value="1"/>
</dbReference>
<dbReference type="PANTHER" id="PTHR10134">
    <property type="entry name" value="CYTOCHROME B-C1 COMPLEX SUBUNIT RIESKE, MITOCHONDRIAL"/>
    <property type="match status" value="1"/>
</dbReference>
<evidence type="ECO:0000256" key="15">
    <source>
        <dbReference type="ARBA" id="ARBA00023014"/>
    </source>
</evidence>
<name>A0A1G4K5V7_9SACH</name>
<evidence type="ECO:0000256" key="3">
    <source>
        <dbReference type="ARBA" id="ARBA00012951"/>
    </source>
</evidence>
<accession>A0A1G4K5V7</accession>
<keyword evidence="17" id="KW-0472">Membrane</keyword>
<sequence>MLGLRSSLKGSLRALNSQSRLVSSSAIAAKSTYRTPDFGDYLKEKNDADKSRSYAYFMVGSLGLLSSAGAKSTVETFITSMSASADVLAMAKVEVNLAAIPEGKNVVVKWQGKPVFIRHRTTGEVDEANGVDMSALKDPQTDADRTKNPEWLVMLGICTHLGCVPIGESGDFGGWFCPCHGSHYDISGRIRKGPAPLNLEIPEYEFDGEKLIVG</sequence>
<keyword evidence="10" id="KW-0809">Transit peptide</keyword>
<dbReference type="Gene3D" id="2.102.10.10">
    <property type="entry name" value="Rieske [2Fe-2S] iron-sulphur domain"/>
    <property type="match status" value="1"/>
</dbReference>
<evidence type="ECO:0000256" key="18">
    <source>
        <dbReference type="ARBA" id="ARBA00023157"/>
    </source>
</evidence>
<evidence type="ECO:0000256" key="17">
    <source>
        <dbReference type="ARBA" id="ARBA00023136"/>
    </source>
</evidence>
<dbReference type="Pfam" id="PF02921">
    <property type="entry name" value="UCR_TM"/>
    <property type="match status" value="1"/>
</dbReference>
<keyword evidence="7" id="KW-0001">2Fe-2S</keyword>
<dbReference type="InterPro" id="IPR005805">
    <property type="entry name" value="Rieske_Fe-S_prot_C"/>
</dbReference>
<comment type="catalytic activity">
    <reaction evidence="19 21">
        <text>a quinol + 2 Fe(III)-[cytochrome c](out) = a quinone + 2 Fe(II)-[cytochrome c](out) + 2 H(+)(out)</text>
        <dbReference type="Rhea" id="RHEA:11484"/>
        <dbReference type="Rhea" id="RHEA-COMP:10350"/>
        <dbReference type="Rhea" id="RHEA-COMP:14399"/>
        <dbReference type="ChEBI" id="CHEBI:15378"/>
        <dbReference type="ChEBI" id="CHEBI:24646"/>
        <dbReference type="ChEBI" id="CHEBI:29033"/>
        <dbReference type="ChEBI" id="CHEBI:29034"/>
        <dbReference type="ChEBI" id="CHEBI:132124"/>
        <dbReference type="EC" id="7.1.1.8"/>
    </reaction>
</comment>
<dbReference type="STRING" id="1266660.A0A1G4K5V7"/>
<evidence type="ECO:0000256" key="13">
    <source>
        <dbReference type="ARBA" id="ARBA00022989"/>
    </source>
</evidence>
<comment type="cofactor">
    <cofactor evidence="21">
        <name>[2Fe-2S] cluster</name>
        <dbReference type="ChEBI" id="CHEBI:190135"/>
    </cofactor>
    <text evidence="21">Binds 1 [2Fe-2S] cluster per subunit.</text>
</comment>
<dbReference type="GO" id="GO:0008121">
    <property type="term" value="F:quinol-cytochrome-c reductase activity"/>
    <property type="evidence" value="ECO:0007669"/>
    <property type="project" value="UniProtKB-EC"/>
</dbReference>
<evidence type="ECO:0000256" key="14">
    <source>
        <dbReference type="ARBA" id="ARBA00023004"/>
    </source>
</evidence>
<evidence type="ECO:0000256" key="4">
    <source>
        <dbReference type="ARBA" id="ARBA00022448"/>
    </source>
</evidence>
<dbReference type="EMBL" id="LT598461">
    <property type="protein sequence ID" value="SCU99195.1"/>
    <property type="molecule type" value="Genomic_DNA"/>
</dbReference>
<dbReference type="AlphaFoldDB" id="A0A1G4K5V7"/>
<keyword evidence="4 21" id="KW-0813">Transport</keyword>
<keyword evidence="11" id="KW-1278">Translocase</keyword>
<dbReference type="FunFam" id="1.20.5.270:FF:000002">
    <property type="entry name" value="Cytochrome b-c1 complex subunit Rieske, mitochondrial"/>
    <property type="match status" value="1"/>
</dbReference>
<dbReference type="GO" id="GO:0005743">
    <property type="term" value="C:mitochondrial inner membrane"/>
    <property type="evidence" value="ECO:0007669"/>
    <property type="project" value="UniProtKB-SubCell"/>
</dbReference>
<dbReference type="InterPro" id="IPR014349">
    <property type="entry name" value="Rieske_Fe-S_prot"/>
</dbReference>
<dbReference type="SUPFAM" id="SSF50022">
    <property type="entry name" value="ISP domain"/>
    <property type="match status" value="1"/>
</dbReference>
<evidence type="ECO:0000256" key="8">
    <source>
        <dbReference type="ARBA" id="ARBA00022723"/>
    </source>
</evidence>
<organism evidence="24 25">
    <name type="scientific">Lachancea dasiensis</name>
    <dbReference type="NCBI Taxonomy" id="1072105"/>
    <lineage>
        <taxon>Eukaryota</taxon>
        <taxon>Fungi</taxon>
        <taxon>Dikarya</taxon>
        <taxon>Ascomycota</taxon>
        <taxon>Saccharomycotina</taxon>
        <taxon>Saccharomycetes</taxon>
        <taxon>Saccharomycetales</taxon>
        <taxon>Saccharomycetaceae</taxon>
        <taxon>Lachancea</taxon>
    </lineage>
</organism>
<keyword evidence="9" id="KW-0999">Mitochondrion inner membrane</keyword>
<dbReference type="Gene3D" id="1.20.5.270">
    <property type="entry name" value="Ubiquinol cytochrome reductase, transmembrane domain"/>
    <property type="match status" value="1"/>
</dbReference>
<keyword evidence="16 22" id="KW-0496">Mitochondrion</keyword>
<evidence type="ECO:0000256" key="2">
    <source>
        <dbReference type="ARBA" id="ARBA00010651"/>
    </source>
</evidence>
<comment type="similarity">
    <text evidence="2">Belongs to the Rieske iron-sulfur protein family.</text>
</comment>
<dbReference type="Pfam" id="PF00355">
    <property type="entry name" value="Rieske"/>
    <property type="match status" value="1"/>
</dbReference>
<evidence type="ECO:0000256" key="1">
    <source>
        <dbReference type="ARBA" id="ARBA00004434"/>
    </source>
</evidence>
<dbReference type="GO" id="GO:0006122">
    <property type="term" value="P:mitochondrial electron transport, ubiquinol to cytochrome c"/>
    <property type="evidence" value="ECO:0007669"/>
    <property type="project" value="EnsemblFungi"/>
</dbReference>
<comment type="miscellaneous">
    <text evidence="21">The Rieske protein is a high potential 2Fe-2S protein.</text>
</comment>
<evidence type="ECO:0000259" key="23">
    <source>
        <dbReference type="PROSITE" id="PS51296"/>
    </source>
</evidence>
<dbReference type="GO" id="GO:0046872">
    <property type="term" value="F:metal ion binding"/>
    <property type="evidence" value="ECO:0007669"/>
    <property type="project" value="UniProtKB-KW"/>
</dbReference>
<evidence type="ECO:0000256" key="11">
    <source>
        <dbReference type="ARBA" id="ARBA00022967"/>
    </source>
</evidence>
<keyword evidence="6" id="KW-0812">Transmembrane</keyword>
<proteinExistence type="inferred from homology"/>
<evidence type="ECO:0000256" key="10">
    <source>
        <dbReference type="ARBA" id="ARBA00022946"/>
    </source>
</evidence>
<evidence type="ECO:0000256" key="7">
    <source>
        <dbReference type="ARBA" id="ARBA00022714"/>
    </source>
</evidence>
<dbReference type="FunFam" id="2.102.10.10:FF:000001">
    <property type="entry name" value="Cytochrome b-c1 complex subunit Rieske, mitochondrial"/>
    <property type="match status" value="1"/>
</dbReference>
<evidence type="ECO:0000256" key="9">
    <source>
        <dbReference type="ARBA" id="ARBA00022792"/>
    </source>
</evidence>
<dbReference type="GO" id="GO:0045275">
    <property type="term" value="C:respiratory chain complex III"/>
    <property type="evidence" value="ECO:0007669"/>
    <property type="project" value="EnsemblFungi"/>
</dbReference>
<dbReference type="OrthoDB" id="1637982at2759"/>
<keyword evidence="8" id="KW-0479">Metal-binding</keyword>
<evidence type="ECO:0000313" key="25">
    <source>
        <dbReference type="Proteomes" id="UP000190274"/>
    </source>
</evidence>
<evidence type="ECO:0000256" key="20">
    <source>
        <dbReference type="ARBA" id="ARBA00072517"/>
    </source>
</evidence>
<dbReference type="PRINTS" id="PR00162">
    <property type="entry name" value="RIESKE"/>
</dbReference>